<keyword evidence="4" id="KW-1185">Reference proteome</keyword>
<protein>
    <submittedName>
        <fullName evidence="3">Transglycosylase SLT domain-containing protein</fullName>
    </submittedName>
</protein>
<name>A0ABT8J9R0_9BACL</name>
<dbReference type="EMBL" id="JAROCD010000005">
    <property type="protein sequence ID" value="MDN4601755.1"/>
    <property type="molecule type" value="Genomic_DNA"/>
</dbReference>
<keyword evidence="1" id="KW-1133">Transmembrane helix</keyword>
<dbReference type="InterPro" id="IPR008258">
    <property type="entry name" value="Transglycosylase_SLT_dom_1"/>
</dbReference>
<feature type="transmembrane region" description="Helical" evidence="1">
    <location>
        <begin position="7"/>
        <end position="26"/>
    </location>
</feature>
<dbReference type="Gene3D" id="1.10.530.10">
    <property type="match status" value="1"/>
</dbReference>
<comment type="caution">
    <text evidence="3">The sequence shown here is derived from an EMBL/GenBank/DDBJ whole genome shotgun (WGS) entry which is preliminary data.</text>
</comment>
<sequence>MVIFEKIGMIITVVLASITLYGGLIAPTASNSIGEQHTKQALKVKSSPDSTSHKEIVDMLEHYIDSYQEKMVSQAKLLKYVKWVDQYIEGSNIDSLWIFAMMWQESRLIEDSTSNHGAIGLLQILPSTAKTFGVTGSDLYKPEVNIKTSIKYMEYLLEKYDGNLRTATIAYNQGEGNVDKGKARPWYYNQVKKHHSKMTQMLKKN</sequence>
<proteinExistence type="predicted"/>
<dbReference type="Pfam" id="PF01464">
    <property type="entry name" value="SLT"/>
    <property type="match status" value="1"/>
</dbReference>
<dbReference type="PANTHER" id="PTHR37423">
    <property type="entry name" value="SOLUBLE LYTIC MUREIN TRANSGLYCOSYLASE-RELATED"/>
    <property type="match status" value="1"/>
</dbReference>
<gene>
    <name evidence="3" type="ORF">P5G61_11015</name>
</gene>
<dbReference type="InterPro" id="IPR023346">
    <property type="entry name" value="Lysozyme-like_dom_sf"/>
</dbReference>
<reference evidence="3" key="1">
    <citation type="submission" date="2023-03" db="EMBL/GenBank/DDBJ databases">
        <title>MT1 and MT2 Draft Genomes of Novel Species.</title>
        <authorList>
            <person name="Venkateswaran K."/>
        </authorList>
    </citation>
    <scope>NUCLEOTIDE SEQUENCE</scope>
    <source>
        <strain evidence="3">F6_3S_P_1C</strain>
    </source>
</reference>
<dbReference type="PANTHER" id="PTHR37423:SF2">
    <property type="entry name" value="MEMBRANE-BOUND LYTIC MUREIN TRANSGLYCOSYLASE C"/>
    <property type="match status" value="1"/>
</dbReference>
<keyword evidence="1" id="KW-0812">Transmembrane</keyword>
<dbReference type="SUPFAM" id="SSF53955">
    <property type="entry name" value="Lysozyme-like"/>
    <property type="match status" value="1"/>
</dbReference>
<evidence type="ECO:0000313" key="4">
    <source>
        <dbReference type="Proteomes" id="UP001174205"/>
    </source>
</evidence>
<accession>A0ABT8J9R0</accession>
<feature type="domain" description="Transglycosylase SLT" evidence="2">
    <location>
        <begin position="87"/>
        <end position="183"/>
    </location>
</feature>
<dbReference type="RefSeq" id="WP_301246447.1">
    <property type="nucleotide sequence ID" value="NZ_JAROCD010000005.1"/>
</dbReference>
<organism evidence="3 4">
    <name type="scientific">Paenibacillus vandeheii</name>
    <dbReference type="NCBI Taxonomy" id="3035917"/>
    <lineage>
        <taxon>Bacteria</taxon>
        <taxon>Bacillati</taxon>
        <taxon>Bacillota</taxon>
        <taxon>Bacilli</taxon>
        <taxon>Bacillales</taxon>
        <taxon>Paenibacillaceae</taxon>
        <taxon>Paenibacillus</taxon>
    </lineage>
</organism>
<evidence type="ECO:0000256" key="1">
    <source>
        <dbReference type="SAM" id="Phobius"/>
    </source>
</evidence>
<dbReference type="Proteomes" id="UP001174205">
    <property type="component" value="Unassembled WGS sequence"/>
</dbReference>
<keyword evidence="1" id="KW-0472">Membrane</keyword>
<evidence type="ECO:0000259" key="2">
    <source>
        <dbReference type="Pfam" id="PF01464"/>
    </source>
</evidence>
<evidence type="ECO:0000313" key="3">
    <source>
        <dbReference type="EMBL" id="MDN4601755.1"/>
    </source>
</evidence>